<reference evidence="2" key="1">
    <citation type="submission" date="2022-09" db="EMBL/GenBank/DDBJ databases">
        <title>Aureispira anguillicida sp. nov., isolated from Leptocephalus of Japanese eel Anguilla japonica.</title>
        <authorList>
            <person name="Yuasa K."/>
            <person name="Mekata T."/>
            <person name="Ikunari K."/>
        </authorList>
    </citation>
    <scope>NUCLEOTIDE SEQUENCE</scope>
    <source>
        <strain evidence="2">EL160426</strain>
    </source>
</reference>
<dbReference type="PROSITE" id="PS51257">
    <property type="entry name" value="PROKAR_LIPOPROTEIN"/>
    <property type="match status" value="1"/>
</dbReference>
<name>A0A915YC15_9BACT</name>
<evidence type="ECO:0000256" key="1">
    <source>
        <dbReference type="SAM" id="MobiDB-lite"/>
    </source>
</evidence>
<dbReference type="AlphaFoldDB" id="A0A915YC15"/>
<evidence type="ECO:0000313" key="3">
    <source>
        <dbReference type="Proteomes" id="UP001060919"/>
    </source>
</evidence>
<protein>
    <recommendedName>
        <fullName evidence="4">Lipoprotein</fullName>
    </recommendedName>
</protein>
<sequence length="195" mass="21674">MTKYLFILLAGTILFASCGKGKTKTTTDKVDSTATHIDTLVSDVNWGEEEFYVEEEEPPKKQRRHSHSSGGGGGGGAADNDADVIKYQNYIREGDRPKDFAKALIYPAIRMVYSDNFAKPSVSVLSATQDGDRHNIDLQITWKDRWTPKYEIKGTLLVNSDGSDAIFTITDKNVEAEVLELTEDFFQSEISLPSL</sequence>
<proteinExistence type="predicted"/>
<gene>
    <name evidence="2" type="ORF">AsAng_0009990</name>
</gene>
<organism evidence="2 3">
    <name type="scientific">Aureispira anguillae</name>
    <dbReference type="NCBI Taxonomy" id="2864201"/>
    <lineage>
        <taxon>Bacteria</taxon>
        <taxon>Pseudomonadati</taxon>
        <taxon>Bacteroidota</taxon>
        <taxon>Saprospiria</taxon>
        <taxon>Saprospirales</taxon>
        <taxon>Saprospiraceae</taxon>
        <taxon>Aureispira</taxon>
    </lineage>
</organism>
<evidence type="ECO:0000313" key="2">
    <source>
        <dbReference type="EMBL" id="BDS10291.1"/>
    </source>
</evidence>
<dbReference type="Proteomes" id="UP001060919">
    <property type="component" value="Chromosome"/>
</dbReference>
<dbReference type="RefSeq" id="WP_264791616.1">
    <property type="nucleotide sequence ID" value="NZ_AP026867.1"/>
</dbReference>
<feature type="region of interest" description="Disordered" evidence="1">
    <location>
        <begin position="51"/>
        <end position="80"/>
    </location>
</feature>
<evidence type="ECO:0008006" key="4">
    <source>
        <dbReference type="Google" id="ProtNLM"/>
    </source>
</evidence>
<keyword evidence="3" id="KW-1185">Reference proteome</keyword>
<dbReference type="EMBL" id="AP026867">
    <property type="protein sequence ID" value="BDS10291.1"/>
    <property type="molecule type" value="Genomic_DNA"/>
</dbReference>
<dbReference type="KEGG" id="aup:AsAng_0009990"/>
<accession>A0A915YC15</accession>